<evidence type="ECO:0000259" key="2">
    <source>
        <dbReference type="Pfam" id="PF02657"/>
    </source>
</evidence>
<organism evidence="3 4">
    <name type="scientific">Thermonema lapsum</name>
    <dbReference type="NCBI Taxonomy" id="28195"/>
    <lineage>
        <taxon>Bacteria</taxon>
        <taxon>Pseudomonadati</taxon>
        <taxon>Bacteroidota</taxon>
        <taxon>Cytophagia</taxon>
        <taxon>Cytophagales</taxon>
        <taxon>Thermonemataceae</taxon>
        <taxon>Thermonema</taxon>
    </lineage>
</organism>
<sequence>MTIEEIQQEIAEDFALFDNWEDKYAYLIELGKQLPPMPEELKTEDKLVKGCQSKVWLHAYMKDGKLYFLADSDALIVKGIVSLLIKVLSGHKPEEIARANLHLIEDIGLKQHLSMTRANGLVSMIKHMKAYAEAVNSQP</sequence>
<dbReference type="RefSeq" id="WP_166919373.1">
    <property type="nucleotide sequence ID" value="NZ_JAASRN010000002.1"/>
</dbReference>
<evidence type="ECO:0000256" key="1">
    <source>
        <dbReference type="ARBA" id="ARBA00010282"/>
    </source>
</evidence>
<evidence type="ECO:0000313" key="3">
    <source>
        <dbReference type="EMBL" id="NIK74057.1"/>
    </source>
</evidence>
<accession>A0A846MS21</accession>
<proteinExistence type="inferred from homology"/>
<dbReference type="AlphaFoldDB" id="A0A846MS21"/>
<keyword evidence="4" id="KW-1185">Reference proteome</keyword>
<comment type="similarity">
    <text evidence="1">Belongs to the SufE family.</text>
</comment>
<feature type="domain" description="Fe-S metabolism associated" evidence="2">
    <location>
        <begin position="12"/>
        <end position="130"/>
    </location>
</feature>
<dbReference type="PANTHER" id="PTHR43597:SF5">
    <property type="entry name" value="SUFE-LIKE PROTEIN 2, CHLOROPLASTIC"/>
    <property type="match status" value="1"/>
</dbReference>
<dbReference type="SUPFAM" id="SSF82649">
    <property type="entry name" value="SufE/NifU"/>
    <property type="match status" value="1"/>
</dbReference>
<comment type="caution">
    <text evidence="3">The sequence shown here is derived from an EMBL/GenBank/DDBJ whole genome shotgun (WGS) entry which is preliminary data.</text>
</comment>
<dbReference type="Gene3D" id="3.90.1010.10">
    <property type="match status" value="1"/>
</dbReference>
<dbReference type="EMBL" id="JAASRN010000002">
    <property type="protein sequence ID" value="NIK74057.1"/>
    <property type="molecule type" value="Genomic_DNA"/>
</dbReference>
<dbReference type="Pfam" id="PF02657">
    <property type="entry name" value="SufE"/>
    <property type="match status" value="1"/>
</dbReference>
<protein>
    <submittedName>
        <fullName evidence="3">Cysteine desulfuration protein SufE</fullName>
    </submittedName>
</protein>
<dbReference type="Proteomes" id="UP000537126">
    <property type="component" value="Unassembled WGS sequence"/>
</dbReference>
<dbReference type="PANTHER" id="PTHR43597">
    <property type="entry name" value="SULFUR ACCEPTOR PROTEIN CSDE"/>
    <property type="match status" value="1"/>
</dbReference>
<name>A0A846MS21_9BACT</name>
<gene>
    <name evidence="3" type="ORF">FHS56_001570</name>
</gene>
<reference evidence="3 4" key="1">
    <citation type="submission" date="2020-03" db="EMBL/GenBank/DDBJ databases">
        <title>Genomic Encyclopedia of Type Strains, Phase IV (KMG-IV): sequencing the most valuable type-strain genomes for metagenomic binning, comparative biology and taxonomic classification.</title>
        <authorList>
            <person name="Goeker M."/>
        </authorList>
    </citation>
    <scope>NUCLEOTIDE SEQUENCE [LARGE SCALE GENOMIC DNA]</scope>
    <source>
        <strain evidence="3 4">DSM 5718</strain>
    </source>
</reference>
<evidence type="ECO:0000313" key="4">
    <source>
        <dbReference type="Proteomes" id="UP000537126"/>
    </source>
</evidence>
<dbReference type="InterPro" id="IPR003808">
    <property type="entry name" value="Fe-S_metab-assoc_dom"/>
</dbReference>